<dbReference type="SUPFAM" id="SSF47413">
    <property type="entry name" value="lambda repressor-like DNA-binding domains"/>
    <property type="match status" value="1"/>
</dbReference>
<dbReference type="NCBIfam" id="TIGR00675">
    <property type="entry name" value="dcm"/>
    <property type="match status" value="1"/>
</dbReference>
<dbReference type="InterPro" id="IPR010982">
    <property type="entry name" value="Lambda_DNA-bd_dom_sf"/>
</dbReference>
<reference evidence="10 11" key="1">
    <citation type="submission" date="2017-08" db="EMBL/GenBank/DDBJ databases">
        <title>Reclassification of Bisgaard taxon 37 and 44.</title>
        <authorList>
            <person name="Christensen H."/>
        </authorList>
    </citation>
    <scope>NUCLEOTIDE SEQUENCE [LARGE SCALE GENOMIC DNA]</scope>
    <source>
        <strain evidence="10 11">B96_4</strain>
    </source>
</reference>
<evidence type="ECO:0000256" key="8">
    <source>
        <dbReference type="RuleBase" id="RU000417"/>
    </source>
</evidence>
<keyword evidence="2 6" id="KW-0808">Transferase</keyword>
<evidence type="ECO:0000313" key="11">
    <source>
        <dbReference type="Proteomes" id="UP000266258"/>
    </source>
</evidence>
<dbReference type="EMBL" id="NRJH01000001">
    <property type="protein sequence ID" value="RIY34221.1"/>
    <property type="molecule type" value="Genomic_DNA"/>
</dbReference>
<dbReference type="GO" id="GO:0032259">
    <property type="term" value="P:methylation"/>
    <property type="evidence" value="ECO:0007669"/>
    <property type="project" value="UniProtKB-KW"/>
</dbReference>
<dbReference type="PROSITE" id="PS00095">
    <property type="entry name" value="C5_MTASE_2"/>
    <property type="match status" value="1"/>
</dbReference>
<dbReference type="InterPro" id="IPR031303">
    <property type="entry name" value="C5_meth_CS"/>
</dbReference>
<dbReference type="SMART" id="SM00530">
    <property type="entry name" value="HTH_XRE"/>
    <property type="match status" value="1"/>
</dbReference>
<feature type="active site" evidence="6">
    <location>
        <position position="147"/>
    </location>
</feature>
<dbReference type="SUPFAM" id="SSF53335">
    <property type="entry name" value="S-adenosyl-L-methionine-dependent methyltransferases"/>
    <property type="match status" value="1"/>
</dbReference>
<dbReference type="InterPro" id="IPR050750">
    <property type="entry name" value="C5-MTase"/>
</dbReference>
<dbReference type="OrthoDB" id="9813719at2"/>
<keyword evidence="1 6" id="KW-0489">Methyltransferase</keyword>
<dbReference type="InterPro" id="IPR001387">
    <property type="entry name" value="Cro/C1-type_HTH"/>
</dbReference>
<dbReference type="Gene3D" id="1.10.260.40">
    <property type="entry name" value="lambda repressor-like DNA-binding domains"/>
    <property type="match status" value="1"/>
</dbReference>
<dbReference type="Gene3D" id="3.90.120.30">
    <property type="match status" value="1"/>
</dbReference>
<accession>A0A3A1Y9J5</accession>
<evidence type="ECO:0000256" key="3">
    <source>
        <dbReference type="ARBA" id="ARBA00022691"/>
    </source>
</evidence>
<keyword evidence="3 6" id="KW-0949">S-adenosyl-L-methionine</keyword>
<dbReference type="InterPro" id="IPR029063">
    <property type="entry name" value="SAM-dependent_MTases_sf"/>
</dbReference>
<dbReference type="Pfam" id="PF00145">
    <property type="entry name" value="DNA_methylase"/>
    <property type="match status" value="1"/>
</dbReference>
<dbReference type="GO" id="GO:0009307">
    <property type="term" value="P:DNA restriction-modification system"/>
    <property type="evidence" value="ECO:0007669"/>
    <property type="project" value="UniProtKB-KW"/>
</dbReference>
<gene>
    <name evidence="10" type="ORF">CJP74_00085</name>
</gene>
<comment type="caution">
    <text evidence="10">The sequence shown here is derived from an EMBL/GenBank/DDBJ whole genome shotgun (WGS) entry which is preliminary data.</text>
</comment>
<dbReference type="CDD" id="cd00315">
    <property type="entry name" value="Cyt_C5_DNA_methylase"/>
    <property type="match status" value="1"/>
</dbReference>
<protein>
    <recommendedName>
        <fullName evidence="8">Cytosine-specific methyltransferase</fullName>
        <ecNumber evidence="8">2.1.1.37</ecNumber>
    </recommendedName>
</protein>
<dbReference type="GO" id="GO:0003677">
    <property type="term" value="F:DNA binding"/>
    <property type="evidence" value="ECO:0007669"/>
    <property type="project" value="InterPro"/>
</dbReference>
<evidence type="ECO:0000256" key="5">
    <source>
        <dbReference type="ARBA" id="ARBA00047422"/>
    </source>
</evidence>
<dbReference type="Proteomes" id="UP000266258">
    <property type="component" value="Unassembled WGS sequence"/>
</dbReference>
<dbReference type="PANTHER" id="PTHR46098:SF1">
    <property type="entry name" value="TRNA (CYTOSINE(38)-C(5))-METHYLTRANSFERASE"/>
    <property type="match status" value="1"/>
</dbReference>
<dbReference type="PROSITE" id="PS51679">
    <property type="entry name" value="SAM_MT_C5"/>
    <property type="match status" value="1"/>
</dbReference>
<comment type="similarity">
    <text evidence="6 7">Belongs to the class I-like SAM-binding methyltransferase superfamily. C5-methyltransferase family.</text>
</comment>
<organism evidence="10 11">
    <name type="scientific">Psittacicella melopsittaci</name>
    <dbReference type="NCBI Taxonomy" id="2028576"/>
    <lineage>
        <taxon>Bacteria</taxon>
        <taxon>Pseudomonadati</taxon>
        <taxon>Pseudomonadota</taxon>
        <taxon>Gammaproteobacteria</taxon>
        <taxon>Pasteurellales</taxon>
        <taxon>Psittacicellaceae</taxon>
        <taxon>Psittacicella</taxon>
    </lineage>
</organism>
<dbReference type="AlphaFoldDB" id="A0A3A1Y9J5"/>
<dbReference type="CDD" id="cd00093">
    <property type="entry name" value="HTH_XRE"/>
    <property type="match status" value="1"/>
</dbReference>
<evidence type="ECO:0000256" key="2">
    <source>
        <dbReference type="ARBA" id="ARBA00022679"/>
    </source>
</evidence>
<dbReference type="PANTHER" id="PTHR46098">
    <property type="entry name" value="TRNA (CYTOSINE(38)-C(5))-METHYLTRANSFERASE"/>
    <property type="match status" value="1"/>
</dbReference>
<dbReference type="PROSITE" id="PS50943">
    <property type="entry name" value="HTH_CROC1"/>
    <property type="match status" value="1"/>
</dbReference>
<dbReference type="InterPro" id="IPR001525">
    <property type="entry name" value="C5_MeTfrase"/>
</dbReference>
<evidence type="ECO:0000256" key="4">
    <source>
        <dbReference type="ARBA" id="ARBA00022747"/>
    </source>
</evidence>
<dbReference type="RefSeq" id="WP_119496240.1">
    <property type="nucleotide sequence ID" value="NZ_NRJH01000001.1"/>
</dbReference>
<evidence type="ECO:0000259" key="9">
    <source>
        <dbReference type="PROSITE" id="PS50943"/>
    </source>
</evidence>
<proteinExistence type="inferred from homology"/>
<feature type="domain" description="HTH cro/C1-type" evidence="9">
    <location>
        <begin position="14"/>
        <end position="63"/>
    </location>
</feature>
<comment type="catalytic activity">
    <reaction evidence="5 8">
        <text>a 2'-deoxycytidine in DNA + S-adenosyl-L-methionine = a 5-methyl-2'-deoxycytidine in DNA + S-adenosyl-L-homocysteine + H(+)</text>
        <dbReference type="Rhea" id="RHEA:13681"/>
        <dbReference type="Rhea" id="RHEA-COMP:11369"/>
        <dbReference type="Rhea" id="RHEA-COMP:11370"/>
        <dbReference type="ChEBI" id="CHEBI:15378"/>
        <dbReference type="ChEBI" id="CHEBI:57856"/>
        <dbReference type="ChEBI" id="CHEBI:59789"/>
        <dbReference type="ChEBI" id="CHEBI:85452"/>
        <dbReference type="ChEBI" id="CHEBI:85454"/>
        <dbReference type="EC" id="2.1.1.37"/>
    </reaction>
</comment>
<evidence type="ECO:0000313" key="10">
    <source>
        <dbReference type="EMBL" id="RIY34221.1"/>
    </source>
</evidence>
<keyword evidence="11" id="KW-1185">Reference proteome</keyword>
<dbReference type="GO" id="GO:0003886">
    <property type="term" value="F:DNA (cytosine-5-)-methyltransferase activity"/>
    <property type="evidence" value="ECO:0007669"/>
    <property type="project" value="UniProtKB-EC"/>
</dbReference>
<dbReference type="EC" id="2.1.1.37" evidence="8"/>
<dbReference type="Pfam" id="PF01381">
    <property type="entry name" value="HTH_3"/>
    <property type="match status" value="1"/>
</dbReference>
<dbReference type="Gene3D" id="3.40.50.150">
    <property type="entry name" value="Vaccinia Virus protein VP39"/>
    <property type="match status" value="1"/>
</dbReference>
<evidence type="ECO:0000256" key="1">
    <source>
        <dbReference type="ARBA" id="ARBA00022603"/>
    </source>
</evidence>
<dbReference type="PROSITE" id="PS00094">
    <property type="entry name" value="C5_MTASE_1"/>
    <property type="match status" value="1"/>
</dbReference>
<dbReference type="PRINTS" id="PR00105">
    <property type="entry name" value="C5METTRFRASE"/>
</dbReference>
<dbReference type="InterPro" id="IPR018117">
    <property type="entry name" value="C5_DNA_meth_AS"/>
</dbReference>
<evidence type="ECO:0000256" key="6">
    <source>
        <dbReference type="PROSITE-ProRule" id="PRU01016"/>
    </source>
</evidence>
<sequence length="378" mass="42809">MNDKIELRDASALIKQKRSNLHLTAKEFADALGMGKSGERTLRSWEAGESTPSPLQLQRILDFAQKAPFVSRAEAPFKVIDLFAGIGGIRLGFQQTGKTHVVFSSEIDKFAAKTYRLNYGEEPCRDITQISNEQIPEHDILLAGFPCQAFSQAGKKLGFADTRGTLFFEVARILEAKRPRAFLLENVKNLVSHDRGNTFKTIIRVLEELDYQVYYQVLKARDFGVPQNRERIYIVGFDKQQVKACRDFTFPQATGKVTRVGDILETQVDSKYTISDKLWQGHQRRKAEHQEKGNGFGYSLFDHESPYTNTISARYYKDGSEILIAQDKANPRKLTPREAARLQGFPEEFIIPVSDMQSYKQFGNSVSVPVINAIAKQI</sequence>
<keyword evidence="4" id="KW-0680">Restriction system</keyword>
<name>A0A3A1Y9J5_9GAMM</name>
<evidence type="ECO:0000256" key="7">
    <source>
        <dbReference type="RuleBase" id="RU000416"/>
    </source>
</evidence>